<feature type="transmembrane region" description="Helical" evidence="5">
    <location>
        <begin position="243"/>
        <end position="264"/>
    </location>
</feature>
<evidence type="ECO:0000259" key="7">
    <source>
        <dbReference type="Pfam" id="PF02932"/>
    </source>
</evidence>
<keyword evidence="4 5" id="KW-0472">Membrane</keyword>
<dbReference type="InterPro" id="IPR038050">
    <property type="entry name" value="Neuro_actylchol_rec"/>
</dbReference>
<evidence type="ECO:0000259" key="6">
    <source>
        <dbReference type="Pfam" id="PF02931"/>
    </source>
</evidence>
<evidence type="ECO:0000256" key="5">
    <source>
        <dbReference type="RuleBase" id="RU000687"/>
    </source>
</evidence>
<dbReference type="FunFam" id="2.70.170.10:FF:000028">
    <property type="entry name" value="AcetylCholine Receptor"/>
    <property type="match status" value="1"/>
</dbReference>
<dbReference type="CDD" id="cd18989">
    <property type="entry name" value="LGIC_ECD_cation"/>
    <property type="match status" value="1"/>
</dbReference>
<dbReference type="CDD" id="cd19051">
    <property type="entry name" value="LGIC_TM_cation"/>
    <property type="match status" value="1"/>
</dbReference>
<dbReference type="Gene3D" id="1.20.58.390">
    <property type="entry name" value="Neurotransmitter-gated ion-channel transmembrane domain"/>
    <property type="match status" value="1"/>
</dbReference>
<dbReference type="InterPro" id="IPR036734">
    <property type="entry name" value="Neur_chan_lig-bd_sf"/>
</dbReference>
<name>A0AAD9P8T6_RIDPI</name>
<dbReference type="InterPro" id="IPR036719">
    <property type="entry name" value="Neuro-gated_channel_TM_sf"/>
</dbReference>
<comment type="caution">
    <text evidence="8">The sequence shown here is derived from an EMBL/GenBank/DDBJ whole genome shotgun (WGS) entry which is preliminary data.</text>
</comment>
<evidence type="ECO:0000313" key="9">
    <source>
        <dbReference type="Proteomes" id="UP001209878"/>
    </source>
</evidence>
<dbReference type="EMBL" id="JAODUO010000088">
    <property type="protein sequence ID" value="KAK2190112.1"/>
    <property type="molecule type" value="Genomic_DNA"/>
</dbReference>
<dbReference type="AlphaFoldDB" id="A0AAD9P8T6"/>
<evidence type="ECO:0000256" key="1">
    <source>
        <dbReference type="ARBA" id="ARBA00004141"/>
    </source>
</evidence>
<evidence type="ECO:0000256" key="4">
    <source>
        <dbReference type="ARBA" id="ARBA00023136"/>
    </source>
</evidence>
<feature type="domain" description="Neurotransmitter-gated ion-channel ligand-binding" evidence="6">
    <location>
        <begin position="36"/>
        <end position="240"/>
    </location>
</feature>
<evidence type="ECO:0000313" key="8">
    <source>
        <dbReference type="EMBL" id="KAK2190112.1"/>
    </source>
</evidence>
<dbReference type="SUPFAM" id="SSF63712">
    <property type="entry name" value="Nicotinic receptor ligand binding domain-like"/>
    <property type="match status" value="1"/>
</dbReference>
<protein>
    <submittedName>
        <fullName evidence="8">Uncharacterized protein</fullName>
    </submittedName>
</protein>
<comment type="similarity">
    <text evidence="5">Belongs to the ligand-gated ion channel (TC 1.A.9) family.</text>
</comment>
<dbReference type="Gene3D" id="2.70.170.10">
    <property type="entry name" value="Neurotransmitter-gated ion-channel ligand-binding domain"/>
    <property type="match status" value="1"/>
</dbReference>
<dbReference type="Pfam" id="PF02931">
    <property type="entry name" value="Neur_chan_LBD"/>
    <property type="match status" value="1"/>
</dbReference>
<gene>
    <name evidence="8" type="ORF">NP493_88g05004</name>
</gene>
<dbReference type="InterPro" id="IPR006029">
    <property type="entry name" value="Neurotrans-gated_channel_TM"/>
</dbReference>
<dbReference type="PANTHER" id="PTHR18945">
    <property type="entry name" value="NEUROTRANSMITTER GATED ION CHANNEL"/>
    <property type="match status" value="1"/>
</dbReference>
<keyword evidence="5" id="KW-0406">Ion transport</keyword>
<feature type="domain" description="Neurotransmitter-gated ion-channel transmembrane" evidence="7">
    <location>
        <begin position="248"/>
        <end position="363"/>
    </location>
</feature>
<dbReference type="InterPro" id="IPR018000">
    <property type="entry name" value="Neurotransmitter_ion_chnl_CS"/>
</dbReference>
<dbReference type="GO" id="GO:0005230">
    <property type="term" value="F:extracellular ligand-gated monoatomic ion channel activity"/>
    <property type="evidence" value="ECO:0007669"/>
    <property type="project" value="InterPro"/>
</dbReference>
<dbReference type="GO" id="GO:0004888">
    <property type="term" value="F:transmembrane signaling receptor activity"/>
    <property type="evidence" value="ECO:0007669"/>
    <property type="project" value="InterPro"/>
</dbReference>
<sequence length="485" mass="54817">MYYDKLNVHVWIVTGLLSLTADCATALRYRRRSDEEVLLEYLFRDYNPSARPVLNSSQTVSVNVQFSLLQIQELNIRSQVLTTTGLLILDWKDERLTWDKEISDLTEIVIDGSTLWKPEFAIINGAETIYESYNEFQAVLRPDGSLRWEPGGIFKTMCQIDITYYPFDEQKCDLTFGAWSYYTSKMNMTTNKEEINKDTYEKNGEWQVLNTKVNRDEFFFACCPDQRFAFVEFSIYIKRKHTFYIMNVILPGILTSAVLLSIFFCTPSQKVHIGVAALLSFRLFLLNVADTIPRTSDHVPLLGIYLSCTMAITTMAMVTTVFVLNLYSMREKPVPPWAKKVFIVYTARILCMCNCQTPPSESRAAASATRDRPIRAGGVDADDVYDLAEDDQFMPDTFAKVRGAGVPNGRRVSLPTGGRGYGVGGGGGGGSAKPNYSKDWVHVATVCDRLFFWVCLLFIVVTTLVLFHPLITARYFETPALDATG</sequence>
<keyword evidence="5" id="KW-0407">Ion channel</keyword>
<dbReference type="InterPro" id="IPR006201">
    <property type="entry name" value="Neur_channel"/>
</dbReference>
<reference evidence="8" key="1">
    <citation type="journal article" date="2023" name="Mol. Biol. Evol.">
        <title>Third-Generation Sequencing Reveals the Adaptive Role of the Epigenome in Three Deep-Sea Polychaetes.</title>
        <authorList>
            <person name="Perez M."/>
            <person name="Aroh O."/>
            <person name="Sun Y."/>
            <person name="Lan Y."/>
            <person name="Juniper S.K."/>
            <person name="Young C.R."/>
            <person name="Angers B."/>
            <person name="Qian P.Y."/>
        </authorList>
    </citation>
    <scope>NUCLEOTIDE SEQUENCE</scope>
    <source>
        <strain evidence="8">R07B-5</strain>
    </source>
</reference>
<accession>A0AAD9P8T6</accession>
<feature type="transmembrane region" description="Helical" evidence="5">
    <location>
        <begin position="270"/>
        <end position="289"/>
    </location>
</feature>
<evidence type="ECO:0000256" key="3">
    <source>
        <dbReference type="ARBA" id="ARBA00022989"/>
    </source>
</evidence>
<dbReference type="PROSITE" id="PS00236">
    <property type="entry name" value="NEUROTR_ION_CHANNEL"/>
    <property type="match status" value="1"/>
</dbReference>
<keyword evidence="3 5" id="KW-1133">Transmembrane helix</keyword>
<keyword evidence="5" id="KW-0813">Transport</keyword>
<dbReference type="InterPro" id="IPR006202">
    <property type="entry name" value="Neur_chan_lig-bd"/>
</dbReference>
<dbReference type="SUPFAM" id="SSF90112">
    <property type="entry name" value="Neurotransmitter-gated ion-channel transmembrane pore"/>
    <property type="match status" value="1"/>
</dbReference>
<evidence type="ECO:0000256" key="2">
    <source>
        <dbReference type="ARBA" id="ARBA00022692"/>
    </source>
</evidence>
<dbReference type="Pfam" id="PF02932">
    <property type="entry name" value="Neur_chan_memb"/>
    <property type="match status" value="1"/>
</dbReference>
<organism evidence="8 9">
    <name type="scientific">Ridgeia piscesae</name>
    <name type="common">Tubeworm</name>
    <dbReference type="NCBI Taxonomy" id="27915"/>
    <lineage>
        <taxon>Eukaryota</taxon>
        <taxon>Metazoa</taxon>
        <taxon>Spiralia</taxon>
        <taxon>Lophotrochozoa</taxon>
        <taxon>Annelida</taxon>
        <taxon>Polychaeta</taxon>
        <taxon>Sedentaria</taxon>
        <taxon>Canalipalpata</taxon>
        <taxon>Sabellida</taxon>
        <taxon>Siboglinidae</taxon>
        <taxon>Ridgeia</taxon>
    </lineage>
</organism>
<dbReference type="Proteomes" id="UP001209878">
    <property type="component" value="Unassembled WGS sequence"/>
</dbReference>
<dbReference type="GO" id="GO:0016020">
    <property type="term" value="C:membrane"/>
    <property type="evidence" value="ECO:0007669"/>
    <property type="project" value="UniProtKB-SubCell"/>
</dbReference>
<feature type="transmembrane region" description="Helical" evidence="5">
    <location>
        <begin position="301"/>
        <end position="327"/>
    </location>
</feature>
<feature type="transmembrane region" description="Helical" evidence="5">
    <location>
        <begin position="450"/>
        <end position="471"/>
    </location>
</feature>
<keyword evidence="2 5" id="KW-0812">Transmembrane</keyword>
<comment type="subcellular location">
    <subcellularLocation>
        <location evidence="1">Membrane</location>
        <topology evidence="1">Multi-pass membrane protein</topology>
    </subcellularLocation>
</comment>
<proteinExistence type="inferred from homology"/>
<dbReference type="PRINTS" id="PR00252">
    <property type="entry name" value="NRIONCHANNEL"/>
</dbReference>
<keyword evidence="9" id="KW-1185">Reference proteome</keyword>